<protein>
    <submittedName>
        <fullName evidence="1">14744_t:CDS:1</fullName>
    </submittedName>
</protein>
<dbReference type="EMBL" id="CAJVQB010036357">
    <property type="protein sequence ID" value="CAG8823810.1"/>
    <property type="molecule type" value="Genomic_DNA"/>
</dbReference>
<organism evidence="1 2">
    <name type="scientific">Gigaspora margarita</name>
    <dbReference type="NCBI Taxonomy" id="4874"/>
    <lineage>
        <taxon>Eukaryota</taxon>
        <taxon>Fungi</taxon>
        <taxon>Fungi incertae sedis</taxon>
        <taxon>Mucoromycota</taxon>
        <taxon>Glomeromycotina</taxon>
        <taxon>Glomeromycetes</taxon>
        <taxon>Diversisporales</taxon>
        <taxon>Gigasporaceae</taxon>
        <taxon>Gigaspora</taxon>
    </lineage>
</organism>
<name>A0ABN7WAW8_GIGMA</name>
<keyword evidence="2" id="KW-1185">Reference proteome</keyword>
<proteinExistence type="predicted"/>
<feature type="non-terminal residue" evidence="1">
    <location>
        <position position="1"/>
    </location>
</feature>
<dbReference type="Proteomes" id="UP000789901">
    <property type="component" value="Unassembled WGS sequence"/>
</dbReference>
<accession>A0ABN7WAW8</accession>
<evidence type="ECO:0000313" key="2">
    <source>
        <dbReference type="Proteomes" id="UP000789901"/>
    </source>
</evidence>
<sequence length="87" mass="10585">EENELFTLDIFLLEKGIKNLKMFVNKLDFKAEFFFKIIELYYMDWMDLDLPTASKDILFFDPDNYLICREYLIKICVYINSGQPNHW</sequence>
<reference evidence="1 2" key="1">
    <citation type="submission" date="2021-06" db="EMBL/GenBank/DDBJ databases">
        <authorList>
            <person name="Kallberg Y."/>
            <person name="Tangrot J."/>
            <person name="Rosling A."/>
        </authorList>
    </citation>
    <scope>NUCLEOTIDE SEQUENCE [LARGE SCALE GENOMIC DNA]</scope>
    <source>
        <strain evidence="1 2">120-4 pot B 10/14</strain>
    </source>
</reference>
<gene>
    <name evidence="1" type="ORF">GMARGA_LOCUS28425</name>
</gene>
<comment type="caution">
    <text evidence="1">The sequence shown here is derived from an EMBL/GenBank/DDBJ whole genome shotgun (WGS) entry which is preliminary data.</text>
</comment>
<evidence type="ECO:0000313" key="1">
    <source>
        <dbReference type="EMBL" id="CAG8823810.1"/>
    </source>
</evidence>